<protein>
    <submittedName>
        <fullName evidence="1">Uncharacterized protein</fullName>
    </submittedName>
</protein>
<organism evidence="1 2">
    <name type="scientific">Streptomyces katrae</name>
    <dbReference type="NCBI Taxonomy" id="68223"/>
    <lineage>
        <taxon>Bacteria</taxon>
        <taxon>Bacillati</taxon>
        <taxon>Actinomycetota</taxon>
        <taxon>Actinomycetes</taxon>
        <taxon>Kitasatosporales</taxon>
        <taxon>Streptomycetaceae</taxon>
        <taxon>Streptomyces</taxon>
    </lineage>
</organism>
<reference evidence="1 2" key="1">
    <citation type="submission" date="2015-02" db="EMBL/GenBank/DDBJ databases">
        <authorList>
            <person name="Ju K.-S."/>
            <person name="Doroghazi J.R."/>
            <person name="Metcalf W."/>
        </authorList>
    </citation>
    <scope>NUCLEOTIDE SEQUENCE [LARGE SCALE GENOMIC DNA]</scope>
    <source>
        <strain evidence="1 2">NRRL ISP-5550</strain>
    </source>
</reference>
<sequence length="74" mass="8096">PQGAGYRPGEPWPALERPTWRPDIRAAVISTARVNMHRKMQKLATAAGLYPIAVLSDCAVYLSDGPSPLDFLPH</sequence>
<feature type="non-terminal residue" evidence="1">
    <location>
        <position position="74"/>
    </location>
</feature>
<gene>
    <name evidence="1" type="ORF">VR44_40770</name>
</gene>
<keyword evidence="2" id="KW-1185">Reference proteome</keyword>
<accession>A0A0F4I4Z1</accession>
<proteinExistence type="predicted"/>
<comment type="caution">
    <text evidence="1">The sequence shown here is derived from an EMBL/GenBank/DDBJ whole genome shotgun (WGS) entry which is preliminary data.</text>
</comment>
<evidence type="ECO:0000313" key="1">
    <source>
        <dbReference type="EMBL" id="KJY15831.1"/>
    </source>
</evidence>
<evidence type="ECO:0000313" key="2">
    <source>
        <dbReference type="Proteomes" id="UP000033551"/>
    </source>
</evidence>
<dbReference type="eggNOG" id="COG2944">
    <property type="taxonomic scope" value="Bacteria"/>
</dbReference>
<name>A0A0F4I4Z1_9ACTN</name>
<feature type="non-terminal residue" evidence="1">
    <location>
        <position position="1"/>
    </location>
</feature>
<dbReference type="STRING" id="68223.GCA_002028425_07127"/>
<dbReference type="EMBL" id="JZWV01001840">
    <property type="protein sequence ID" value="KJY15831.1"/>
    <property type="molecule type" value="Genomic_DNA"/>
</dbReference>
<dbReference type="AlphaFoldDB" id="A0A0F4I4Z1"/>
<dbReference type="Proteomes" id="UP000033551">
    <property type="component" value="Unassembled WGS sequence"/>
</dbReference>